<feature type="compositionally biased region" description="Basic and acidic residues" evidence="1">
    <location>
        <begin position="138"/>
        <end position="151"/>
    </location>
</feature>
<dbReference type="PANTHER" id="PTHR45845">
    <property type="entry name" value="RHO GUANINE NUCLEOTIDE EXCHANGE FACTOR-RELATED"/>
    <property type="match status" value="1"/>
</dbReference>
<evidence type="ECO:0000259" key="2">
    <source>
        <dbReference type="PROSITE" id="PS50003"/>
    </source>
</evidence>
<dbReference type="Pfam" id="PF00621">
    <property type="entry name" value="RhoGEF"/>
    <property type="match status" value="1"/>
</dbReference>
<dbReference type="InterPro" id="IPR055251">
    <property type="entry name" value="SOS1_NGEF_PH"/>
</dbReference>
<dbReference type="Gene3D" id="2.30.29.30">
    <property type="entry name" value="Pleckstrin-homology domain (PH domain)/Phosphotyrosine-binding domain (PTB)"/>
    <property type="match status" value="1"/>
</dbReference>
<keyword evidence="5" id="KW-1185">Reference proteome</keyword>
<evidence type="ECO:0000259" key="3">
    <source>
        <dbReference type="PROSITE" id="PS50010"/>
    </source>
</evidence>
<accession>A0A6J8B8V0</accession>
<dbReference type="PANTHER" id="PTHR45845:SF3">
    <property type="entry name" value="PURATROPHIN-1-LIKE, ISOFORM A"/>
    <property type="match status" value="1"/>
</dbReference>
<dbReference type="GO" id="GO:0005085">
    <property type="term" value="F:guanyl-nucleotide exchange factor activity"/>
    <property type="evidence" value="ECO:0007669"/>
    <property type="project" value="InterPro"/>
</dbReference>
<feature type="compositionally biased region" description="Basic and acidic residues" evidence="1">
    <location>
        <begin position="304"/>
        <end position="313"/>
    </location>
</feature>
<name>A0A6J8B8V0_MYTCO</name>
<feature type="compositionally biased region" description="Polar residues" evidence="1">
    <location>
        <begin position="155"/>
        <end position="164"/>
    </location>
</feature>
<feature type="region of interest" description="Disordered" evidence="1">
    <location>
        <begin position="1418"/>
        <end position="1471"/>
    </location>
</feature>
<feature type="region of interest" description="Disordered" evidence="1">
    <location>
        <begin position="480"/>
        <end position="504"/>
    </location>
</feature>
<dbReference type="EMBL" id="CACVKT020002755">
    <property type="protein sequence ID" value="CAC5379911.1"/>
    <property type="molecule type" value="Genomic_DNA"/>
</dbReference>
<feature type="region of interest" description="Disordered" evidence="1">
    <location>
        <begin position="297"/>
        <end position="358"/>
    </location>
</feature>
<dbReference type="CDD" id="cd13242">
    <property type="entry name" value="PH_puratrophin-1"/>
    <property type="match status" value="1"/>
</dbReference>
<feature type="domain" description="PH" evidence="2">
    <location>
        <begin position="1804"/>
        <end position="1912"/>
    </location>
</feature>
<dbReference type="Gene3D" id="1.20.58.60">
    <property type="match status" value="1"/>
</dbReference>
<dbReference type="Pfam" id="PF22697">
    <property type="entry name" value="SOS1_NGEF_PH"/>
    <property type="match status" value="1"/>
</dbReference>
<proteinExistence type="predicted"/>
<feature type="compositionally biased region" description="Basic and acidic residues" evidence="1">
    <location>
        <begin position="321"/>
        <end position="343"/>
    </location>
</feature>
<feature type="region of interest" description="Disordered" evidence="1">
    <location>
        <begin position="138"/>
        <end position="164"/>
    </location>
</feature>
<dbReference type="CDD" id="cd00160">
    <property type="entry name" value="RhoGEF"/>
    <property type="match status" value="1"/>
</dbReference>
<dbReference type="InterPro" id="IPR018159">
    <property type="entry name" value="Spectrin/alpha-actinin"/>
</dbReference>
<dbReference type="PROSITE" id="PS50003">
    <property type="entry name" value="PH_DOMAIN"/>
    <property type="match status" value="1"/>
</dbReference>
<dbReference type="InterPro" id="IPR000219">
    <property type="entry name" value="DH_dom"/>
</dbReference>
<dbReference type="SUPFAM" id="SSF48065">
    <property type="entry name" value="DBL homology domain (DH-domain)"/>
    <property type="match status" value="1"/>
</dbReference>
<dbReference type="SMART" id="SM00325">
    <property type="entry name" value="RhoGEF"/>
    <property type="match status" value="1"/>
</dbReference>
<dbReference type="SUPFAM" id="SSF50729">
    <property type="entry name" value="PH domain-like"/>
    <property type="match status" value="1"/>
</dbReference>
<feature type="compositionally biased region" description="Low complexity" evidence="1">
    <location>
        <begin position="1431"/>
        <end position="1452"/>
    </location>
</feature>
<sequence length="2565" mass="290263">MSLYFMHDQRTAVVGTILLLSSTYGTYTIFKVSFDVFQMVGGAKYIGGLSKSVASSVWSFFRTSQEEGLEDSSDENSDFESLDGPNVNLDIDGSRSLENEWLQRYKDVQASLAKDYDPDYDDNVPSHLDLRCETQHHKDDYHKDRHSHESEVSLPLNQQSESSWQDRNNCNDGCNIHFNANSVKCSTQTEYTDHHYHESQTNSNDPSCERQIKQGNKGYFVDSVKHHELLKEKKTDFESSVETNLQRECTSHLENFMAKETLQEHTTDFDDSKENYFQQEYTTDFENSEERGFQQQCTTNFENSEERDSKQECTTDLGVPEGKDSLQECTTDFEKKSVEKDSQHPTTDFNDSVGKPYWSENRTELNESNARTPVGSCVEADSQESNAFKREMTSESETNLGVGGSEKDILAKENTKPCLPSHQIYRNLHLVTLRPVRGVKVKTERKSLSHSKQWSSRFIDRDKQPNLYSAKANVNDSPLALEFNTGDTENRPTKTDMISDGSRHRNADKTFKRFQQSSASVSMDAETMGDNSEQKGLPYRVHATQRCLDNTEYLYSKLRAVYGECTDEAVREAVVQLNTKYSGYMLYFCDTFLDPALELIKTLKKNFQEPGCLSTFQWPVCCQGSIIIHLQDTKQLLPGQQYIYTRRSSGGQIQLAVKYCSLQGLHDVILRENNEIANVLNMEWSNRFKMRSDEDLGKLLQRTMASFEDSIQRIKLEETADSCKDCKRNRQISDGKKVLLAVTNRSKFSNRPEICSKVTIQYKRFITLVFDKSLMYGNGKKDSTDRPSVADVYYPQMNNDLQCNQPRSPGFYNHRTLDVPKTIMDVDYDLLQSGIAILPGCRDMRGGAVIFIFTGSSLWKNQQVSSSELARLLLYYRSVPREEVKQKGLTIVADVRGSNSSTINTLLEAIYLLEGNIPNCIASLLCVADLHTEPLVLKSPVYDKKASFKSCILLSVEQLCDSIELDQLPLIFHGLFVYCHEDWVRFHMKLDPFLSKLRATAKYLICVMQDLSEVDVVPKNFDETTRTIKHHEESVKSALCDQRLISLQSDGKGIISDLQKEEEYMSHTEDFRDCMRTVDQLYIQLQNSMVKLVKLSENRLRKLEKCLHLREFEEESNKVISWLQSHGGQIADRYANLADNLKAIRSQQKDFEKFHFSAMSFIEKGNDLLEEASILAQSGDFDDATGYKELARTLKKHLQDFTQRLETTRERIESTTKCYHLLDKSYEWALEAMKYVASMKMDHSTTLEGLEKLLRSLELYLRHHPAMTEATFASMSELAQQLQNDKLLEQCRVAKARCVETNNLLNLRLGTLRRAKEKMLREQNLQPSNSFGSPHRNPERTYAKDSNQMSQSCELGEGAWNPILSSTPAVPNRAIHPAFRKCVSEAAFSPCSGNSYITEDLSDHVVTSIPKVLNDTTLKSSREDLTEDSSESAQNNQNNNTEKLNNSTTNSTDFVFTPPYEPGNTLSSHNRPVKKMLKRTTVNSLDTSGVVQNGHISLQKRTSAPLPSNVIIEEDESKLSPPLRNPQMKALECRPVSMITVSTDSLSSLPEEEEENQENSCTSPQKRDWSKGVCGSPPTREWTPVPVNSHLSEFNRNVPTGSLAGLKLSGKESKSTLAHVMCEMVQTERDYVQSLQYIIENYIPELLREDVPQALRGKRNVIFGNIEKIYQFHYQYFLKEVEMCEQKPFQISHYFLMHESFFYLYALYNKNKPKSDALMAEYGKHFFKQKQEELGDRMDLSSYLLKPVQRMGKYALMLKQIMKECPQSDAAYQDLKEAEQMVKFQLRHGNDLLAMDALKDCDVNLQEQGSLLRQDEFLVWQGRKKSLRHVFLFEDMILFSKTKRNRHGGPEYYVYKNSFKMADIGLTENYGESGYKFEIWFRRRNSGDNYIFQAPNSDVKHHWIRGISKILWNQALKNRDRHMTEMATMGIGNKPCLDIKPSANNIQDRFVNYALGGRGARTRNSIAVSSFDHSRLNNKRPHSIISIGSTSSSNSSHSGLFINSGAGGDPFDSPRHITNTCLSNESGIGTDVSSSYIDQPSENFHKDMSPTHQYQSHNGPPQYHMTSQEIPPLAYSSTDVSNGPPQYHMTSQEIPPLAYSSTDVSNGPPQYHMASQEIPPLAYSSTDVSNGPPQYHMTSQEIPPLAYSSTDVSNGPPQYHMTSQEIPPLAYSSTDVSNGPPQYHMASQEYPPLAYSSTDVSNGPPQYHMTSQEIPPLAYSSTEIPPLAYSSTDVSNGPPQYHMASQEYPPLAYSSTDVSNGPPQYHMTSQEIPPLAYSSTEIPPLAYSSTDVSNGPPQYHMTSQEIPPLAYSSTDVSNGSPQYHMTSQEIPPLAYSSTDVSNGPPQYHMTSQEIPPLAYSSTDVSNGPPQYHMTSQEIPPLAYSSTDVSNGPPQYHMTSQEIPPLAYSNTDVSNGPPQYHMTSQEIPPLAYSSTDVSNGPPQYHMTSQEIPPLAYSSTDVSNGPPQYHMTSQEIPPLAYSSTDVSNGPPQYHMTSQEIPPLAYSSTDVSNGPLQYHMTSQEIPPLAYSSTDVSKGPLQYHMTSQEIPPLAYSSTDVSLMVHHNII</sequence>
<dbReference type="PROSITE" id="PS50010">
    <property type="entry name" value="DH_2"/>
    <property type="match status" value="1"/>
</dbReference>
<dbReference type="OrthoDB" id="6152532at2759"/>
<feature type="region of interest" description="Disordered" evidence="1">
    <location>
        <begin position="1543"/>
        <end position="1587"/>
    </location>
</feature>
<dbReference type="Gene3D" id="1.20.900.10">
    <property type="entry name" value="Dbl homology (DH) domain"/>
    <property type="match status" value="1"/>
</dbReference>
<feature type="compositionally biased region" description="Polar residues" evidence="1">
    <location>
        <begin position="1323"/>
        <end position="1332"/>
    </location>
</feature>
<feature type="region of interest" description="Disordered" evidence="1">
    <location>
        <begin position="1321"/>
        <end position="1350"/>
    </location>
</feature>
<dbReference type="CDD" id="cd00176">
    <property type="entry name" value="SPEC"/>
    <property type="match status" value="1"/>
</dbReference>
<dbReference type="InterPro" id="IPR001849">
    <property type="entry name" value="PH_domain"/>
</dbReference>
<dbReference type="InterPro" id="IPR035899">
    <property type="entry name" value="DBL_dom_sf"/>
</dbReference>
<evidence type="ECO:0000313" key="5">
    <source>
        <dbReference type="Proteomes" id="UP000507470"/>
    </source>
</evidence>
<dbReference type="SMART" id="SM00233">
    <property type="entry name" value="PH"/>
    <property type="match status" value="1"/>
</dbReference>
<gene>
    <name evidence="4" type="ORF">MCOR_15913</name>
</gene>
<dbReference type="InterPro" id="IPR052231">
    <property type="entry name" value="Rho_GEF_signaling-related"/>
</dbReference>
<dbReference type="Proteomes" id="UP000507470">
    <property type="component" value="Unassembled WGS sequence"/>
</dbReference>
<evidence type="ECO:0000313" key="4">
    <source>
        <dbReference type="EMBL" id="CAC5379911.1"/>
    </source>
</evidence>
<organism evidence="4 5">
    <name type="scientific">Mytilus coruscus</name>
    <name type="common">Sea mussel</name>
    <dbReference type="NCBI Taxonomy" id="42192"/>
    <lineage>
        <taxon>Eukaryota</taxon>
        <taxon>Metazoa</taxon>
        <taxon>Spiralia</taxon>
        <taxon>Lophotrochozoa</taxon>
        <taxon>Mollusca</taxon>
        <taxon>Bivalvia</taxon>
        <taxon>Autobranchia</taxon>
        <taxon>Pteriomorphia</taxon>
        <taxon>Mytilida</taxon>
        <taxon>Mytiloidea</taxon>
        <taxon>Mytilidae</taxon>
        <taxon>Mytilinae</taxon>
        <taxon>Mytilus</taxon>
    </lineage>
</organism>
<reference evidence="4 5" key="1">
    <citation type="submission" date="2020-06" db="EMBL/GenBank/DDBJ databases">
        <authorList>
            <person name="Li R."/>
            <person name="Bekaert M."/>
        </authorList>
    </citation>
    <scope>NUCLEOTIDE SEQUENCE [LARGE SCALE GENOMIC DNA]</scope>
    <source>
        <strain evidence="5">wild</strain>
    </source>
</reference>
<evidence type="ECO:0000256" key="1">
    <source>
        <dbReference type="SAM" id="MobiDB-lite"/>
    </source>
</evidence>
<protein>
    <submittedName>
        <fullName evidence="4">Pleckstrin homology domain-containing family G member 4B,Puratrophin-1</fullName>
    </submittedName>
</protein>
<dbReference type="SUPFAM" id="SSF46966">
    <property type="entry name" value="Spectrin repeat"/>
    <property type="match status" value="1"/>
</dbReference>
<dbReference type="InterPro" id="IPR011993">
    <property type="entry name" value="PH-like_dom_sf"/>
</dbReference>
<feature type="domain" description="DH" evidence="3">
    <location>
        <begin position="1616"/>
        <end position="1792"/>
    </location>
</feature>